<organism evidence="3">
    <name type="scientific">viral metagenome</name>
    <dbReference type="NCBI Taxonomy" id="1070528"/>
    <lineage>
        <taxon>unclassified sequences</taxon>
        <taxon>metagenomes</taxon>
        <taxon>organismal metagenomes</taxon>
    </lineage>
</organism>
<dbReference type="Gene3D" id="3.40.250.10">
    <property type="entry name" value="Rhodanese-like domain"/>
    <property type="match status" value="1"/>
</dbReference>
<dbReference type="EMBL" id="MN739677">
    <property type="protein sequence ID" value="QHT20299.1"/>
    <property type="molecule type" value="Genomic_DNA"/>
</dbReference>
<dbReference type="CDD" id="cd00158">
    <property type="entry name" value="RHOD"/>
    <property type="match status" value="1"/>
</dbReference>
<feature type="transmembrane region" description="Helical" evidence="1">
    <location>
        <begin position="6"/>
        <end position="24"/>
    </location>
</feature>
<accession>A0A6C0DW93</accession>
<sequence>MAKVSKLGSVLTVAILVAIVYIIYTISQQSHRSKVGPSLKISVGEAKARRFGLIIDVRTPKERELLGYYPNSIPISPDTLSQQVPLDISNKNTWILVYSNGDNRAPIAAEILYRMGYPNVRYIKETYLSLMPGSV</sequence>
<evidence type="ECO:0000313" key="3">
    <source>
        <dbReference type="EMBL" id="QHT20299.1"/>
    </source>
</evidence>
<dbReference type="PROSITE" id="PS50206">
    <property type="entry name" value="RHODANESE_3"/>
    <property type="match status" value="1"/>
</dbReference>
<name>A0A6C0DW93_9ZZZZ</name>
<dbReference type="SUPFAM" id="SSF52821">
    <property type="entry name" value="Rhodanese/Cell cycle control phosphatase"/>
    <property type="match status" value="1"/>
</dbReference>
<evidence type="ECO:0000259" key="2">
    <source>
        <dbReference type="PROSITE" id="PS50206"/>
    </source>
</evidence>
<keyword evidence="1" id="KW-0472">Membrane</keyword>
<dbReference type="AlphaFoldDB" id="A0A6C0DW93"/>
<dbReference type="Pfam" id="PF00581">
    <property type="entry name" value="Rhodanese"/>
    <property type="match status" value="1"/>
</dbReference>
<keyword evidence="1" id="KW-1133">Transmembrane helix</keyword>
<keyword evidence="1" id="KW-0812">Transmembrane</keyword>
<feature type="domain" description="Rhodanese" evidence="2">
    <location>
        <begin position="48"/>
        <end position="126"/>
    </location>
</feature>
<evidence type="ECO:0000256" key="1">
    <source>
        <dbReference type="SAM" id="Phobius"/>
    </source>
</evidence>
<protein>
    <recommendedName>
        <fullName evidence="2">Rhodanese domain-containing protein</fullName>
    </recommendedName>
</protein>
<dbReference type="InterPro" id="IPR001763">
    <property type="entry name" value="Rhodanese-like_dom"/>
</dbReference>
<reference evidence="3" key="1">
    <citation type="journal article" date="2020" name="Nature">
        <title>Giant virus diversity and host interactions through global metagenomics.</title>
        <authorList>
            <person name="Schulz F."/>
            <person name="Roux S."/>
            <person name="Paez-Espino D."/>
            <person name="Jungbluth S."/>
            <person name="Walsh D.A."/>
            <person name="Denef V.J."/>
            <person name="McMahon K.D."/>
            <person name="Konstantinidis K.T."/>
            <person name="Eloe-Fadrosh E.A."/>
            <person name="Kyrpides N.C."/>
            <person name="Woyke T."/>
        </authorList>
    </citation>
    <scope>NUCLEOTIDE SEQUENCE</scope>
    <source>
        <strain evidence="3">GVMAG-M-3300023174-60</strain>
    </source>
</reference>
<proteinExistence type="predicted"/>
<dbReference type="InterPro" id="IPR036873">
    <property type="entry name" value="Rhodanese-like_dom_sf"/>
</dbReference>